<dbReference type="InterPro" id="IPR036102">
    <property type="entry name" value="OsmC/Ohrsf"/>
</dbReference>
<reference evidence="1 2" key="1">
    <citation type="submission" date="2018-10" db="EMBL/GenBank/DDBJ databases">
        <authorList>
            <person name="Chen X."/>
        </authorList>
    </citation>
    <scope>NUCLEOTIDE SEQUENCE [LARGE SCALE GENOMIC DNA]</scope>
    <source>
        <strain evidence="1 2">YIM 102668</strain>
    </source>
</reference>
<dbReference type="Pfam" id="PF02566">
    <property type="entry name" value="OsmC"/>
    <property type="match status" value="1"/>
</dbReference>
<dbReference type="EMBL" id="RDOJ01000009">
    <property type="protein sequence ID" value="RLZ09693.1"/>
    <property type="molecule type" value="Genomic_DNA"/>
</dbReference>
<accession>A0A3L9MAU5</accession>
<dbReference type="InterPro" id="IPR003718">
    <property type="entry name" value="OsmC/Ohr_fam"/>
</dbReference>
<evidence type="ECO:0000313" key="2">
    <source>
        <dbReference type="Proteomes" id="UP000275348"/>
    </source>
</evidence>
<dbReference type="SUPFAM" id="SSF82784">
    <property type="entry name" value="OsmC-like"/>
    <property type="match status" value="1"/>
</dbReference>
<organism evidence="1 2">
    <name type="scientific">Faecalibacter macacae</name>
    <dbReference type="NCBI Taxonomy" id="1859289"/>
    <lineage>
        <taxon>Bacteria</taxon>
        <taxon>Pseudomonadati</taxon>
        <taxon>Bacteroidota</taxon>
        <taxon>Flavobacteriia</taxon>
        <taxon>Flavobacteriales</taxon>
        <taxon>Weeksellaceae</taxon>
        <taxon>Faecalibacter</taxon>
    </lineage>
</organism>
<proteinExistence type="predicted"/>
<name>A0A3L9MAU5_9FLAO</name>
<dbReference type="InterPro" id="IPR052707">
    <property type="entry name" value="OsmC_Ohr_Peroxiredoxin"/>
</dbReference>
<sequence>MMQHIFKAVLNWTFKEKSKDSPKRFYSKSHSIVIEGKELLEVSAAKNFKGDPSLYNPEDLLLSSLTSCHMMSYMYCCSINKIDVISYTDQSEACLEVNSDGSGQIIKVILNPTVIISSKSDPNLAKELHNKANELCFIANSCKFPVEHHVTIILE</sequence>
<comment type="caution">
    <text evidence="1">The sequence shown here is derived from an EMBL/GenBank/DDBJ whole genome shotgun (WGS) entry which is preliminary data.</text>
</comment>
<dbReference type="Gene3D" id="3.30.300.20">
    <property type="match status" value="1"/>
</dbReference>
<gene>
    <name evidence="1" type="ORF">EAH69_07860</name>
</gene>
<keyword evidence="2" id="KW-1185">Reference proteome</keyword>
<dbReference type="Proteomes" id="UP000275348">
    <property type="component" value="Unassembled WGS sequence"/>
</dbReference>
<dbReference type="AlphaFoldDB" id="A0A3L9MAU5"/>
<dbReference type="InterPro" id="IPR015946">
    <property type="entry name" value="KH_dom-like_a/b"/>
</dbReference>
<evidence type="ECO:0000313" key="1">
    <source>
        <dbReference type="EMBL" id="RLZ09693.1"/>
    </source>
</evidence>
<protein>
    <submittedName>
        <fullName evidence="1">Osmotically inducible protein OsmC</fullName>
    </submittedName>
</protein>
<dbReference type="PANTHER" id="PTHR42830">
    <property type="entry name" value="OSMOTICALLY INDUCIBLE FAMILY PROTEIN"/>
    <property type="match status" value="1"/>
</dbReference>
<dbReference type="OrthoDB" id="9795405at2"/>
<dbReference type="PANTHER" id="PTHR42830:SF2">
    <property type="entry name" value="OSMC_OHR FAMILY PROTEIN"/>
    <property type="match status" value="1"/>
</dbReference>